<comment type="caution">
    <text evidence="2">The sequence shown here is derived from an EMBL/GenBank/DDBJ whole genome shotgun (WGS) entry which is preliminary data.</text>
</comment>
<proteinExistence type="predicted"/>
<feature type="compositionally biased region" description="Low complexity" evidence="1">
    <location>
        <begin position="76"/>
        <end position="90"/>
    </location>
</feature>
<dbReference type="OrthoDB" id="360686at2759"/>
<accession>A0A2C6KRX7</accession>
<dbReference type="VEuPathDB" id="ToxoDB:CSUI_006390"/>
<feature type="region of interest" description="Disordered" evidence="1">
    <location>
        <begin position="1"/>
        <end position="410"/>
    </location>
</feature>
<dbReference type="EMBL" id="MIGC01003218">
    <property type="protein sequence ID" value="PHJ19779.1"/>
    <property type="molecule type" value="Genomic_DNA"/>
</dbReference>
<feature type="compositionally biased region" description="Basic and acidic residues" evidence="1">
    <location>
        <begin position="335"/>
        <end position="347"/>
    </location>
</feature>
<sequence>MKQKKKAPSKQKGGTTPPKGGSTGNTSPTSPSPGLPSSSDAEKITNSSPSPDYTKSSSSEGTVPPSSSSPVPPESSPSHSPSSLTTPSPGAEEPQSRDTQSNQQLPLSSPAVSTPPSSSSSSSSSSSGTTTTVHASNTSSSSSSTESAPSSVPIHQEKEQDSSFLSPSSSPIPSSRMEEERNDSSSTINLKDPSDRENFNPVDKDTRSPDHDGDGNSSSSSLPPPSSAHTSTPKVSQGPSSSSASANTTASATPDKNDENPGDAEEEEDSSGHVSNDGIEKRPSPSRDTKSYQTLRSQRTIPKRQQSKYCREMIPRPHHLSTMKLPSSSAVSPGDLHKGKNGERKQENDEEEEGSTEEEEVKRGEKSVSPGGVAVRGDGEGDEGVGSAGEIGSSSAGTTAPTRGGSVVMNTDLGGFYQKLLGNNWRERLEDMNEEDFLGAFNEGGGEDPGEVGVGGVPGGDSAGMADSSMGGVGIGSGPSSSSADDDLNLPDTHHGKMRQRIRRRDVTVAKDISDQVADDLHLGEDDEPLITPEDIAEIRANAWTPAGEGLPVLSEIELGYHRAWDVGKKGCLAVKVDGIWDSAVKGNKMRFFVMDGTDTGENVRQR</sequence>
<name>A0A2C6KRX7_9APIC</name>
<organism evidence="2 3">
    <name type="scientific">Cystoisospora suis</name>
    <dbReference type="NCBI Taxonomy" id="483139"/>
    <lineage>
        <taxon>Eukaryota</taxon>
        <taxon>Sar</taxon>
        <taxon>Alveolata</taxon>
        <taxon>Apicomplexa</taxon>
        <taxon>Conoidasida</taxon>
        <taxon>Coccidia</taxon>
        <taxon>Eucoccidiorida</taxon>
        <taxon>Eimeriorina</taxon>
        <taxon>Sarcocystidae</taxon>
        <taxon>Cystoisospora</taxon>
    </lineage>
</organism>
<feature type="compositionally biased region" description="Acidic residues" evidence="1">
    <location>
        <begin position="348"/>
        <end position="359"/>
    </location>
</feature>
<dbReference type="AlphaFoldDB" id="A0A2C6KRX7"/>
<feature type="compositionally biased region" description="Low complexity" evidence="1">
    <location>
        <begin position="240"/>
        <end position="253"/>
    </location>
</feature>
<feature type="compositionally biased region" description="Gly residues" evidence="1">
    <location>
        <begin position="452"/>
        <end position="462"/>
    </location>
</feature>
<gene>
    <name evidence="2" type="ORF">CSUI_006390</name>
</gene>
<evidence type="ECO:0000313" key="3">
    <source>
        <dbReference type="Proteomes" id="UP000221165"/>
    </source>
</evidence>
<dbReference type="Proteomes" id="UP000221165">
    <property type="component" value="Unassembled WGS sequence"/>
</dbReference>
<feature type="compositionally biased region" description="Polar residues" evidence="1">
    <location>
        <begin position="291"/>
        <end position="300"/>
    </location>
</feature>
<feature type="region of interest" description="Disordered" evidence="1">
    <location>
        <begin position="439"/>
        <end position="501"/>
    </location>
</feature>
<dbReference type="RefSeq" id="XP_067921475.1">
    <property type="nucleotide sequence ID" value="XM_068066550.1"/>
</dbReference>
<feature type="compositionally biased region" description="Polar residues" evidence="1">
    <location>
        <begin position="97"/>
        <end position="107"/>
    </location>
</feature>
<feature type="compositionally biased region" description="Low complexity" evidence="1">
    <location>
        <begin position="47"/>
        <end position="69"/>
    </location>
</feature>
<reference evidence="2 3" key="1">
    <citation type="journal article" date="2017" name="Int. J. Parasitol.">
        <title>The genome of the protozoan parasite Cystoisospora suis and a reverse vaccinology approach to identify vaccine candidates.</title>
        <authorList>
            <person name="Palmieri N."/>
            <person name="Shrestha A."/>
            <person name="Ruttkowski B."/>
            <person name="Beck T."/>
            <person name="Vogl C."/>
            <person name="Tomley F."/>
            <person name="Blake D.P."/>
            <person name="Joachim A."/>
        </authorList>
    </citation>
    <scope>NUCLEOTIDE SEQUENCE [LARGE SCALE GENOMIC DNA]</scope>
    <source>
        <strain evidence="2 3">Wien I</strain>
    </source>
</reference>
<feature type="compositionally biased region" description="Low complexity" evidence="1">
    <location>
        <begin position="367"/>
        <end position="376"/>
    </location>
</feature>
<feature type="compositionally biased region" description="Basic and acidic residues" evidence="1">
    <location>
        <begin position="192"/>
        <end position="214"/>
    </location>
</feature>
<dbReference type="GeneID" id="94429761"/>
<keyword evidence="3" id="KW-1185">Reference proteome</keyword>
<feature type="compositionally biased region" description="Acidic residues" evidence="1">
    <location>
        <begin position="260"/>
        <end position="269"/>
    </location>
</feature>
<evidence type="ECO:0000256" key="1">
    <source>
        <dbReference type="SAM" id="MobiDB-lite"/>
    </source>
</evidence>
<feature type="compositionally biased region" description="Basic and acidic residues" evidence="1">
    <location>
        <begin position="278"/>
        <end position="290"/>
    </location>
</feature>
<feature type="compositionally biased region" description="Low complexity" evidence="1">
    <location>
        <begin position="10"/>
        <end position="29"/>
    </location>
</feature>
<evidence type="ECO:0000313" key="2">
    <source>
        <dbReference type="EMBL" id="PHJ19779.1"/>
    </source>
</evidence>
<protein>
    <submittedName>
        <fullName evidence="2">Armadillo interacting protein</fullName>
    </submittedName>
</protein>
<feature type="compositionally biased region" description="Polar residues" evidence="1">
    <location>
        <begin position="228"/>
        <end position="239"/>
    </location>
</feature>
<feature type="compositionally biased region" description="Low complexity" evidence="1">
    <location>
        <begin position="108"/>
        <end position="151"/>
    </location>
</feature>
<feature type="compositionally biased region" description="Low complexity" evidence="1">
    <location>
        <begin position="162"/>
        <end position="175"/>
    </location>
</feature>